<dbReference type="EMBL" id="CP043431">
    <property type="protein sequence ID" value="QNT63830.1"/>
    <property type="molecule type" value="Genomic_DNA"/>
</dbReference>
<evidence type="ECO:0000256" key="3">
    <source>
        <dbReference type="ARBA" id="ARBA00022679"/>
    </source>
</evidence>
<keyword evidence="8" id="KW-0472">Membrane</keyword>
<reference evidence="17 18" key="1">
    <citation type="submission" date="2019-08" db="EMBL/GenBank/DDBJ databases">
        <authorList>
            <person name="Chang H.C."/>
            <person name="Mun S.Y."/>
        </authorList>
    </citation>
    <scope>NUCLEOTIDE SEQUENCE [LARGE SCALE GENOMIC DNA]</scope>
    <source>
        <strain evidence="17 18">SK</strain>
    </source>
</reference>
<sequence length="389" mass="43344">MVKLFKKIQYRMRYFDWWIAILVLALMSFGSVMSFSASAGMLTGTPSGTLFKQLSFYLMAFIMMLVGYHASKKWIDSLGAIAYMMYFISLFLLLTTFFFPPINGARGWIVLGPISIQPVELYKVCLILWGSFAMTRNHDNKYNFIHLGWIRFAFVCVILFLFPDTGGFIITTGIMAVIILASGVKKRFSVIVITGVILIWQVGLRALEPILSLSTHYSLQRFTAYLNPWKYAQTTGNQVINSYYAISNGGLFGRGLGRSLQKNSNLPEPNTDFIMAVVSEEMGAIGVALVVIALVIISWRLIYFAFRTPSMRYRLLLVGSASYLLLQIIVNLGGVVGALPITGVTFPLISVGGSSILSLGLMFAIDLNVIKQIKIEKELYLADKKKGQA</sequence>
<evidence type="ECO:0000313" key="17">
    <source>
        <dbReference type="EMBL" id="QNT63830.1"/>
    </source>
</evidence>
<evidence type="ECO:0000256" key="16">
    <source>
        <dbReference type="ARBA" id="ARBA00049966"/>
    </source>
</evidence>
<dbReference type="GO" id="GO:0051301">
    <property type="term" value="P:cell division"/>
    <property type="evidence" value="ECO:0007669"/>
    <property type="project" value="InterPro"/>
</dbReference>
<evidence type="ECO:0000256" key="2">
    <source>
        <dbReference type="ARBA" id="ARBA00022676"/>
    </source>
</evidence>
<name>A0A7H1MK44_9LACO</name>
<gene>
    <name evidence="17" type="ORF">FY536_00450</name>
</gene>
<comment type="similarity">
    <text evidence="11">Belongs to the SEDS family. FtsW subfamily.</text>
</comment>
<comment type="subcellular location">
    <subcellularLocation>
        <location evidence="1">Membrane</location>
        <topology evidence="1">Multi-pass membrane protein</topology>
    </subcellularLocation>
</comment>
<evidence type="ECO:0000256" key="1">
    <source>
        <dbReference type="ARBA" id="ARBA00004141"/>
    </source>
</evidence>
<dbReference type="GO" id="GO:0032153">
    <property type="term" value="C:cell division site"/>
    <property type="evidence" value="ECO:0007669"/>
    <property type="project" value="TreeGrafter"/>
</dbReference>
<evidence type="ECO:0000256" key="15">
    <source>
        <dbReference type="ARBA" id="ARBA00049902"/>
    </source>
</evidence>
<keyword evidence="2" id="KW-0328">Glycosyltransferase</keyword>
<evidence type="ECO:0000256" key="6">
    <source>
        <dbReference type="ARBA" id="ARBA00022984"/>
    </source>
</evidence>
<dbReference type="EC" id="2.4.99.28" evidence="14"/>
<proteinExistence type="inferred from homology"/>
<dbReference type="GO" id="GO:0009252">
    <property type="term" value="P:peptidoglycan biosynthetic process"/>
    <property type="evidence" value="ECO:0007669"/>
    <property type="project" value="UniProtKB-KW"/>
</dbReference>
<protein>
    <recommendedName>
        <fullName evidence="12">Probable peptidoglycan glycosyltransferase FtsW</fullName>
        <ecNumber evidence="14">2.4.99.28</ecNumber>
    </recommendedName>
    <alternativeName>
        <fullName evidence="13">Cell division protein FtsW</fullName>
    </alternativeName>
    <alternativeName>
        <fullName evidence="10">Cell wall polymerase</fullName>
    </alternativeName>
    <alternativeName>
        <fullName evidence="9">Peptidoglycan polymerase</fullName>
    </alternativeName>
</protein>
<organism evidence="17 18">
    <name type="scientific">Weissella koreensis</name>
    <dbReference type="NCBI Taxonomy" id="165096"/>
    <lineage>
        <taxon>Bacteria</taxon>
        <taxon>Bacillati</taxon>
        <taxon>Bacillota</taxon>
        <taxon>Bacilli</taxon>
        <taxon>Lactobacillales</taxon>
        <taxon>Lactobacillaceae</taxon>
        <taxon>Weissella</taxon>
    </lineage>
</organism>
<dbReference type="RefSeq" id="WP_006845475.1">
    <property type="nucleotide sequence ID" value="NZ_CP026847.1"/>
</dbReference>
<keyword evidence="3" id="KW-0808">Transferase</keyword>
<evidence type="ECO:0000256" key="8">
    <source>
        <dbReference type="ARBA" id="ARBA00023136"/>
    </source>
</evidence>
<dbReference type="Proteomes" id="UP000516446">
    <property type="component" value="Chromosome"/>
</dbReference>
<comment type="function">
    <text evidence="16">Peptidoglycan polymerase that is essential for cell division.</text>
</comment>
<evidence type="ECO:0000256" key="11">
    <source>
        <dbReference type="ARBA" id="ARBA00038053"/>
    </source>
</evidence>
<dbReference type="GO" id="GO:0008955">
    <property type="term" value="F:peptidoglycan glycosyltransferase activity"/>
    <property type="evidence" value="ECO:0007669"/>
    <property type="project" value="UniProtKB-EC"/>
</dbReference>
<accession>A0A7H1MK44</accession>
<keyword evidence="6" id="KW-0573">Peptidoglycan synthesis</keyword>
<evidence type="ECO:0000256" key="7">
    <source>
        <dbReference type="ARBA" id="ARBA00022989"/>
    </source>
</evidence>
<evidence type="ECO:0000313" key="18">
    <source>
        <dbReference type="Proteomes" id="UP000516446"/>
    </source>
</evidence>
<evidence type="ECO:0000256" key="12">
    <source>
        <dbReference type="ARBA" id="ARBA00041185"/>
    </source>
</evidence>
<dbReference type="GO" id="GO:0015648">
    <property type="term" value="F:lipid-linked peptidoglycan transporter activity"/>
    <property type="evidence" value="ECO:0007669"/>
    <property type="project" value="TreeGrafter"/>
</dbReference>
<dbReference type="OMA" id="MEPDFGA"/>
<evidence type="ECO:0000256" key="4">
    <source>
        <dbReference type="ARBA" id="ARBA00022692"/>
    </source>
</evidence>
<dbReference type="Pfam" id="PF01098">
    <property type="entry name" value="FTSW_RODA_SPOVE"/>
    <property type="match status" value="1"/>
</dbReference>
<keyword evidence="4" id="KW-0812">Transmembrane</keyword>
<dbReference type="PANTHER" id="PTHR30474">
    <property type="entry name" value="CELL CYCLE PROTEIN"/>
    <property type="match status" value="1"/>
</dbReference>
<keyword evidence="7" id="KW-1133">Transmembrane helix</keyword>
<dbReference type="AlphaFoldDB" id="A0A7H1MK44"/>
<evidence type="ECO:0000256" key="14">
    <source>
        <dbReference type="ARBA" id="ARBA00044770"/>
    </source>
</evidence>
<dbReference type="InterPro" id="IPR001182">
    <property type="entry name" value="FtsW/RodA"/>
</dbReference>
<evidence type="ECO:0000256" key="10">
    <source>
        <dbReference type="ARBA" id="ARBA00033270"/>
    </source>
</evidence>
<keyword evidence="18" id="KW-1185">Reference proteome</keyword>
<dbReference type="PANTHER" id="PTHR30474:SF2">
    <property type="entry name" value="PEPTIDOGLYCAN GLYCOSYLTRANSFERASE FTSW-RELATED"/>
    <property type="match status" value="1"/>
</dbReference>
<evidence type="ECO:0000256" key="13">
    <source>
        <dbReference type="ARBA" id="ARBA00041418"/>
    </source>
</evidence>
<evidence type="ECO:0000256" key="5">
    <source>
        <dbReference type="ARBA" id="ARBA00022960"/>
    </source>
</evidence>
<dbReference type="GO" id="GO:0005886">
    <property type="term" value="C:plasma membrane"/>
    <property type="evidence" value="ECO:0007669"/>
    <property type="project" value="TreeGrafter"/>
</dbReference>
<evidence type="ECO:0000256" key="9">
    <source>
        <dbReference type="ARBA" id="ARBA00032370"/>
    </source>
</evidence>
<comment type="catalytic activity">
    <reaction evidence="15">
        <text>[GlcNAc-(1-&gt;4)-Mur2Ac(oyl-L-Ala-gamma-D-Glu-L-Lys-D-Ala-D-Ala)](n)-di-trans,octa-cis-undecaprenyl diphosphate + beta-D-GlcNAc-(1-&gt;4)-Mur2Ac(oyl-L-Ala-gamma-D-Glu-L-Lys-D-Ala-D-Ala)-di-trans,octa-cis-undecaprenyl diphosphate = [GlcNAc-(1-&gt;4)-Mur2Ac(oyl-L-Ala-gamma-D-Glu-L-Lys-D-Ala-D-Ala)](n+1)-di-trans,octa-cis-undecaprenyl diphosphate + di-trans,octa-cis-undecaprenyl diphosphate + H(+)</text>
        <dbReference type="Rhea" id="RHEA:23708"/>
        <dbReference type="Rhea" id="RHEA-COMP:9602"/>
        <dbReference type="Rhea" id="RHEA-COMP:9603"/>
        <dbReference type="ChEBI" id="CHEBI:15378"/>
        <dbReference type="ChEBI" id="CHEBI:58405"/>
        <dbReference type="ChEBI" id="CHEBI:60033"/>
        <dbReference type="ChEBI" id="CHEBI:78435"/>
        <dbReference type="EC" id="2.4.99.28"/>
    </reaction>
</comment>
<keyword evidence="5" id="KW-0133">Cell shape</keyword>
<dbReference type="GO" id="GO:0008360">
    <property type="term" value="P:regulation of cell shape"/>
    <property type="evidence" value="ECO:0007669"/>
    <property type="project" value="UniProtKB-KW"/>
</dbReference>